<gene>
    <name evidence="2" type="ORF">BECKTC1821F_GA0114240_107212</name>
</gene>
<accession>A0A451A8D3</accession>
<dbReference type="EMBL" id="CAADFW010000072">
    <property type="protein sequence ID" value="VFK62292.1"/>
    <property type="molecule type" value="Genomic_DNA"/>
</dbReference>
<dbReference type="AlphaFoldDB" id="A0A451A8D3"/>
<proteinExistence type="predicted"/>
<reference evidence="2" key="1">
    <citation type="submission" date="2019-02" db="EMBL/GenBank/DDBJ databases">
        <authorList>
            <person name="Gruber-Vodicka R. H."/>
            <person name="Seah K. B. B."/>
        </authorList>
    </citation>
    <scope>NUCLEOTIDE SEQUENCE</scope>
    <source>
        <strain evidence="2">BECK_BZ126</strain>
    </source>
</reference>
<feature type="region of interest" description="Disordered" evidence="1">
    <location>
        <begin position="21"/>
        <end position="62"/>
    </location>
</feature>
<name>A0A451A8D3_9GAMM</name>
<protein>
    <submittedName>
        <fullName evidence="2">Uncharacterized protein</fullName>
    </submittedName>
</protein>
<feature type="compositionally biased region" description="Basic and acidic residues" evidence="1">
    <location>
        <begin position="21"/>
        <end position="47"/>
    </location>
</feature>
<evidence type="ECO:0000313" key="2">
    <source>
        <dbReference type="EMBL" id="VFK62292.1"/>
    </source>
</evidence>
<organism evidence="2">
    <name type="scientific">Candidatus Kentrum sp. TC</name>
    <dbReference type="NCBI Taxonomy" id="2126339"/>
    <lineage>
        <taxon>Bacteria</taxon>
        <taxon>Pseudomonadati</taxon>
        <taxon>Pseudomonadota</taxon>
        <taxon>Gammaproteobacteria</taxon>
        <taxon>Candidatus Kentrum</taxon>
    </lineage>
</organism>
<evidence type="ECO:0000256" key="1">
    <source>
        <dbReference type="SAM" id="MobiDB-lite"/>
    </source>
</evidence>
<sequence length="62" mass="6888">MRCGKSMDISRLATGVVDADRREVDTPKEHHCQPSIRVRENRTHDSEGGAGKPVLIPDVPYC</sequence>